<accession>A0AC59YKN3</accession>
<dbReference type="EMBL" id="OX596100">
    <property type="protein sequence ID" value="CAM9753568.1"/>
    <property type="molecule type" value="Genomic_DNA"/>
</dbReference>
<sequence length="231" mass="25119">MSLKQRKVGKASSSKVMGPPLEDPQVFLGEETTTHSSQSDTMGRAGREGLGFKTSPQAVLPKGDRTGNVTVQHKCQSRPCPSAMSCRENKLKKWFLKLPSSQGTVEASLPASECPPATAVPTPHQSARLTAIHLQRQHVLKPSLAYLSQFTCDTQRHRMLFFTVRRAGTARLSWTSIFGASLSVLKAGAVQSPPGSGPDGHLLQLLPGVIYLHALNQVSRSEQKRFLLEPN</sequence>
<proteinExistence type="predicted"/>
<evidence type="ECO:0000313" key="2">
    <source>
        <dbReference type="Proteomes" id="UP001162501"/>
    </source>
</evidence>
<evidence type="ECO:0000313" key="1">
    <source>
        <dbReference type="EMBL" id="CAM9753568.1"/>
    </source>
</evidence>
<dbReference type="Proteomes" id="UP001162501">
    <property type="component" value="Chromosome 16"/>
</dbReference>
<organism evidence="1 2">
    <name type="scientific">Rangifer tarandus platyrhynchus</name>
    <name type="common">Svalbard reindeer</name>
    <dbReference type="NCBI Taxonomy" id="3082113"/>
    <lineage>
        <taxon>Eukaryota</taxon>
        <taxon>Metazoa</taxon>
        <taxon>Chordata</taxon>
        <taxon>Craniata</taxon>
        <taxon>Vertebrata</taxon>
        <taxon>Euteleostomi</taxon>
        <taxon>Mammalia</taxon>
        <taxon>Eutheria</taxon>
        <taxon>Laurasiatheria</taxon>
        <taxon>Artiodactyla</taxon>
        <taxon>Ruminantia</taxon>
        <taxon>Pecora</taxon>
        <taxon>Cervidae</taxon>
        <taxon>Odocoileinae</taxon>
        <taxon>Rangifer</taxon>
    </lineage>
</organism>
<protein>
    <submittedName>
        <fullName evidence="1">Uncharacterized protein</fullName>
    </submittedName>
</protein>
<reference evidence="1" key="1">
    <citation type="submission" date="2023-05" db="EMBL/GenBank/DDBJ databases">
        <authorList>
            <consortium name="ELIXIR-Norway"/>
        </authorList>
    </citation>
    <scope>NUCLEOTIDE SEQUENCE</scope>
</reference>
<gene>
    <name evidence="1" type="ORF">MRATA1EN22A_LOCUS6985</name>
</gene>
<name>A0AC59YKN3_RANTA</name>
<reference evidence="1" key="2">
    <citation type="submission" date="2025-03" db="EMBL/GenBank/DDBJ databases">
        <authorList>
            <consortium name="ELIXIR-Norway"/>
            <consortium name="Elixir Norway"/>
        </authorList>
    </citation>
    <scope>NUCLEOTIDE SEQUENCE</scope>
</reference>